<reference evidence="1 2" key="1">
    <citation type="submission" date="2019-11" db="EMBL/GenBank/DDBJ databases">
        <title>Genome sequences of 17 halophilic strains isolated from different environments.</title>
        <authorList>
            <person name="Furrow R.E."/>
        </authorList>
    </citation>
    <scope>NUCLEOTIDE SEQUENCE [LARGE SCALE GENOMIC DNA]</scope>
    <source>
        <strain evidence="1 2">22514_16_FS</strain>
    </source>
</reference>
<gene>
    <name evidence="1" type="ORF">GLW05_00190</name>
</gene>
<name>A0A6I4ZWA3_9BACI</name>
<evidence type="ECO:0000313" key="1">
    <source>
        <dbReference type="EMBL" id="MYL32023.1"/>
    </source>
</evidence>
<proteinExistence type="predicted"/>
<dbReference type="RefSeq" id="WP_160847349.1">
    <property type="nucleotide sequence ID" value="NZ_WMEQ01000001.1"/>
</dbReference>
<sequence>MTAPYLCPSCKTNRTRFNVIEQVATSIKKDPQTGEVVEEYTADNVSPMHIQYKGPSVRIQCAACGVIEEELSFIKRAEYNQTS</sequence>
<protein>
    <submittedName>
        <fullName evidence="1">DNA alkylation repair protein</fullName>
    </submittedName>
</protein>
<dbReference type="AlphaFoldDB" id="A0A6I4ZWA3"/>
<evidence type="ECO:0000313" key="2">
    <source>
        <dbReference type="Proteomes" id="UP000468638"/>
    </source>
</evidence>
<comment type="caution">
    <text evidence="1">The sequence shown here is derived from an EMBL/GenBank/DDBJ whole genome shotgun (WGS) entry which is preliminary data.</text>
</comment>
<organism evidence="1 2">
    <name type="scientific">Pontibacillus yanchengensis</name>
    <dbReference type="NCBI Taxonomy" id="462910"/>
    <lineage>
        <taxon>Bacteria</taxon>
        <taxon>Bacillati</taxon>
        <taxon>Bacillota</taxon>
        <taxon>Bacilli</taxon>
        <taxon>Bacillales</taxon>
        <taxon>Bacillaceae</taxon>
        <taxon>Pontibacillus</taxon>
    </lineage>
</organism>
<dbReference type="EMBL" id="WMEQ01000001">
    <property type="protein sequence ID" value="MYL32023.1"/>
    <property type="molecule type" value="Genomic_DNA"/>
</dbReference>
<dbReference type="OrthoDB" id="2382008at2"/>
<dbReference type="Proteomes" id="UP000468638">
    <property type="component" value="Unassembled WGS sequence"/>
</dbReference>
<accession>A0A6I4ZWA3</accession>